<evidence type="ECO:0000256" key="5">
    <source>
        <dbReference type="ARBA" id="ARBA00022989"/>
    </source>
</evidence>
<evidence type="ECO:0000256" key="8">
    <source>
        <dbReference type="SAM" id="Phobius"/>
    </source>
</evidence>
<gene>
    <name evidence="10" type="ORF">NJB1907Z4_C09670</name>
</gene>
<evidence type="ECO:0000256" key="1">
    <source>
        <dbReference type="ARBA" id="ARBA00004651"/>
    </source>
</evidence>
<feature type="transmembrane region" description="Helical" evidence="8">
    <location>
        <begin position="240"/>
        <end position="263"/>
    </location>
</feature>
<name>A0A9N7LPC1_9MYCO</name>
<feature type="region of interest" description="Disordered" evidence="7">
    <location>
        <begin position="336"/>
        <end position="371"/>
    </location>
</feature>
<dbReference type="PANTHER" id="PTHR33406:SF6">
    <property type="entry name" value="MEMBRANE PROTEIN YDGH-RELATED"/>
    <property type="match status" value="1"/>
</dbReference>
<evidence type="ECO:0000256" key="4">
    <source>
        <dbReference type="ARBA" id="ARBA00022692"/>
    </source>
</evidence>
<keyword evidence="3" id="KW-1003">Cell membrane</keyword>
<feature type="transmembrane region" description="Helical" evidence="8">
    <location>
        <begin position="168"/>
        <end position="190"/>
    </location>
</feature>
<dbReference type="AlphaFoldDB" id="A0A9N7LPC1"/>
<dbReference type="SUPFAM" id="SSF82866">
    <property type="entry name" value="Multidrug efflux transporter AcrB transmembrane domain"/>
    <property type="match status" value="1"/>
</dbReference>
<dbReference type="Pfam" id="PF03176">
    <property type="entry name" value="MMPL"/>
    <property type="match status" value="1"/>
</dbReference>
<accession>A0A9N7LPC1</accession>
<feature type="domain" description="Membrane transport protein MMPL" evidence="9">
    <location>
        <begin position="3"/>
        <end position="316"/>
    </location>
</feature>
<keyword evidence="4 8" id="KW-0812">Transmembrane</keyword>
<reference evidence="10" key="1">
    <citation type="submission" date="2022-06" db="EMBL/GenBank/DDBJ databases">
        <title>Complete genome sequence of Mycobacterium pseudoshottsii NJB1907-Z4.</title>
        <authorList>
            <person name="Komine T."/>
            <person name="Fukano H."/>
            <person name="Wada S."/>
        </authorList>
    </citation>
    <scope>NUCLEOTIDE SEQUENCE</scope>
    <source>
        <strain evidence="10">NJB1907-Z4</strain>
    </source>
</reference>
<comment type="similarity">
    <text evidence="2">Belongs to the resistance-nodulation-cell division (RND) (TC 2.A.6) family. MmpL subfamily.</text>
</comment>
<dbReference type="Proteomes" id="UP001058626">
    <property type="component" value="Chromosome"/>
</dbReference>
<protein>
    <recommendedName>
        <fullName evidence="9">Membrane transport protein MMPL domain-containing protein</fullName>
    </recommendedName>
</protein>
<dbReference type="EMBL" id="AP026367">
    <property type="protein sequence ID" value="BDN80752.1"/>
    <property type="molecule type" value="Genomic_DNA"/>
</dbReference>
<dbReference type="Gene3D" id="1.20.1640.10">
    <property type="entry name" value="Multidrug efflux transporter AcrB transmembrane domain"/>
    <property type="match status" value="1"/>
</dbReference>
<evidence type="ECO:0000313" key="10">
    <source>
        <dbReference type="EMBL" id="BDN80752.1"/>
    </source>
</evidence>
<organism evidence="10 11">
    <name type="scientific">Mycobacterium pseudoshottsii</name>
    <dbReference type="NCBI Taxonomy" id="265949"/>
    <lineage>
        <taxon>Bacteria</taxon>
        <taxon>Bacillati</taxon>
        <taxon>Actinomycetota</taxon>
        <taxon>Actinomycetes</taxon>
        <taxon>Mycobacteriales</taxon>
        <taxon>Mycobacteriaceae</taxon>
        <taxon>Mycobacterium</taxon>
        <taxon>Mycobacterium ulcerans group</taxon>
    </lineage>
</organism>
<feature type="transmembrane region" description="Helical" evidence="8">
    <location>
        <begin position="269"/>
        <end position="288"/>
    </location>
</feature>
<evidence type="ECO:0000259" key="9">
    <source>
        <dbReference type="Pfam" id="PF03176"/>
    </source>
</evidence>
<evidence type="ECO:0000256" key="3">
    <source>
        <dbReference type="ARBA" id="ARBA00022475"/>
    </source>
</evidence>
<evidence type="ECO:0000256" key="7">
    <source>
        <dbReference type="SAM" id="MobiDB-lite"/>
    </source>
</evidence>
<dbReference type="InterPro" id="IPR050545">
    <property type="entry name" value="Mycobact_MmpL"/>
</dbReference>
<evidence type="ECO:0000256" key="2">
    <source>
        <dbReference type="ARBA" id="ARBA00010157"/>
    </source>
</evidence>
<dbReference type="PANTHER" id="PTHR33406">
    <property type="entry name" value="MEMBRANE PROTEIN MJ1562-RELATED"/>
    <property type="match status" value="1"/>
</dbReference>
<dbReference type="InterPro" id="IPR004869">
    <property type="entry name" value="MMPL_dom"/>
</dbReference>
<dbReference type="FunFam" id="1.20.1640.10:FF:000018">
    <property type="entry name" value="Transmembrane transport protein MmpL10"/>
    <property type="match status" value="1"/>
</dbReference>
<dbReference type="GO" id="GO:0005886">
    <property type="term" value="C:plasma membrane"/>
    <property type="evidence" value="ECO:0007669"/>
    <property type="project" value="UniProtKB-SubCell"/>
</dbReference>
<evidence type="ECO:0000313" key="11">
    <source>
        <dbReference type="Proteomes" id="UP001058626"/>
    </source>
</evidence>
<keyword evidence="6 8" id="KW-0472">Membrane</keyword>
<feature type="transmembrane region" description="Helical" evidence="8">
    <location>
        <begin position="143"/>
        <end position="161"/>
    </location>
</feature>
<feature type="transmembrane region" description="Helical" evidence="8">
    <location>
        <begin position="196"/>
        <end position="219"/>
    </location>
</feature>
<sequence>MRAQIPPMINTMTIMRDMLLVWHGTLQSFYEQQDSGSKDPGAMGRVFDAAQIDDSFYLPESAFKNPDFQRGLKMFLSKDGKAARFIIALDGDPATSAGISRVASIKQEAREAIKGTPLQGAAIYLGGTAATFKDISEGATFDLLIAGVAAISLIVIIMMLITRSVVAAAVIVGTVLLSMGSSFGLSVLVWEDILGIELYWMVLAMSVILLLAVGSDYNLLLISRLKEEIGAGLNTGIIRAMAGTGSVVTAAGMVFAVTMSLFVFSDLRIIGQIGTTIGLGLLFDTLIVRSFMTPSIAALLGRWFWWPQRVRPRPASQMLRPSGPRSLVRALLLSPENKSPEGHRLPEPGAPGTPNSSDVTVAGRAPIQPSG</sequence>
<evidence type="ECO:0000256" key="6">
    <source>
        <dbReference type="ARBA" id="ARBA00023136"/>
    </source>
</evidence>
<keyword evidence="11" id="KW-1185">Reference proteome</keyword>
<proteinExistence type="inferred from homology"/>
<keyword evidence="5 8" id="KW-1133">Transmembrane helix</keyword>
<comment type="subcellular location">
    <subcellularLocation>
        <location evidence="1">Cell membrane</location>
        <topology evidence="1">Multi-pass membrane protein</topology>
    </subcellularLocation>
</comment>